<reference evidence="2" key="1">
    <citation type="submission" date="2021-06" db="EMBL/GenBank/DDBJ databases">
        <title>Halomicroarcula sp. F24A a new haloarchaeum isolated from saline soil.</title>
        <authorList>
            <person name="Duran-Viseras A."/>
            <person name="Sanchez-Porro C."/>
            <person name="Ventosa A."/>
        </authorList>
    </citation>
    <scope>NUCLEOTIDE SEQUENCE</scope>
    <source>
        <strain evidence="2">F24A</strain>
    </source>
</reference>
<accession>A0A8J7YL66</accession>
<proteinExistence type="predicted"/>
<keyword evidence="3" id="KW-1185">Reference proteome</keyword>
<sequence>MKSGGRDAFEITNYVFEYFFAQSILYHVGVLVLVPFVTTAVALSLVRRGGHVSRATDVTIVTAVVVGPVVTVLLGASVAWVAIAFQSLAIALYGAIIAFVIAMILSACVAIVTAVSAVGGYALVERFGPRPPE</sequence>
<dbReference type="Proteomes" id="UP000783863">
    <property type="component" value="Unassembled WGS sequence"/>
</dbReference>
<evidence type="ECO:0000256" key="1">
    <source>
        <dbReference type="SAM" id="Phobius"/>
    </source>
</evidence>
<keyword evidence="1" id="KW-0812">Transmembrane</keyword>
<comment type="caution">
    <text evidence="2">The sequence shown here is derived from an EMBL/GenBank/DDBJ whole genome shotgun (WGS) entry which is preliminary data.</text>
</comment>
<name>A0A8J7YL66_9EURY</name>
<dbReference type="EMBL" id="RKLQ01000005">
    <property type="protein sequence ID" value="MBX0305763.1"/>
    <property type="molecule type" value="Genomic_DNA"/>
</dbReference>
<feature type="transmembrane region" description="Helical" evidence="1">
    <location>
        <begin position="58"/>
        <end position="85"/>
    </location>
</feature>
<dbReference type="AlphaFoldDB" id="A0A8J7YL66"/>
<gene>
    <name evidence="2" type="ORF">EGD98_19150</name>
</gene>
<organism evidence="2 3">
    <name type="scientific">Haloarcula salinisoli</name>
    <dbReference type="NCBI Taxonomy" id="2487746"/>
    <lineage>
        <taxon>Archaea</taxon>
        <taxon>Methanobacteriati</taxon>
        <taxon>Methanobacteriota</taxon>
        <taxon>Stenosarchaea group</taxon>
        <taxon>Halobacteria</taxon>
        <taxon>Halobacteriales</taxon>
        <taxon>Haloarculaceae</taxon>
        <taxon>Haloarcula</taxon>
    </lineage>
</organism>
<feature type="transmembrane region" description="Helical" evidence="1">
    <location>
        <begin position="24"/>
        <end position="46"/>
    </location>
</feature>
<feature type="transmembrane region" description="Helical" evidence="1">
    <location>
        <begin position="91"/>
        <end position="124"/>
    </location>
</feature>
<evidence type="ECO:0000313" key="3">
    <source>
        <dbReference type="Proteomes" id="UP000783863"/>
    </source>
</evidence>
<protein>
    <submittedName>
        <fullName evidence="2">Uncharacterized protein</fullName>
    </submittedName>
</protein>
<keyword evidence="1" id="KW-0472">Membrane</keyword>
<keyword evidence="1" id="KW-1133">Transmembrane helix</keyword>
<dbReference type="RefSeq" id="WP_220589956.1">
    <property type="nucleotide sequence ID" value="NZ_RKLQ01000005.1"/>
</dbReference>
<evidence type="ECO:0000313" key="2">
    <source>
        <dbReference type="EMBL" id="MBX0305763.1"/>
    </source>
</evidence>